<organism evidence="2 3">
    <name type="scientific">Talaromyces rugulosus</name>
    <name type="common">Penicillium rugulosum</name>
    <dbReference type="NCBI Taxonomy" id="121627"/>
    <lineage>
        <taxon>Eukaryota</taxon>
        <taxon>Fungi</taxon>
        <taxon>Dikarya</taxon>
        <taxon>Ascomycota</taxon>
        <taxon>Pezizomycotina</taxon>
        <taxon>Eurotiomycetes</taxon>
        <taxon>Eurotiomycetidae</taxon>
        <taxon>Eurotiales</taxon>
        <taxon>Trichocomaceae</taxon>
        <taxon>Talaromyces</taxon>
        <taxon>Talaromyces sect. Islandici</taxon>
    </lineage>
</organism>
<reference evidence="3" key="1">
    <citation type="submission" date="2020-06" db="EMBL/GenBank/DDBJ databases">
        <title>A chromosome-scale genome assembly of Talaromyces rugulosus W13939.</title>
        <authorList>
            <person name="Wang B."/>
            <person name="Guo L."/>
            <person name="Ye K."/>
            <person name="Wang L."/>
        </authorList>
    </citation>
    <scope>NUCLEOTIDE SEQUENCE [LARGE SCALE GENOMIC DNA]</scope>
    <source>
        <strain evidence="3">W13939</strain>
    </source>
</reference>
<dbReference type="PANTHER" id="PTHR31739">
    <property type="entry name" value="ENT-COPALYL DIPHOSPHATE SYNTHASE, CHLOROPLASTIC"/>
    <property type="match status" value="1"/>
</dbReference>
<comment type="similarity">
    <text evidence="1">Belongs to the terpene synthase family.</text>
</comment>
<dbReference type="InterPro" id="IPR050148">
    <property type="entry name" value="Terpene_synthase-like"/>
</dbReference>
<protein>
    <recommendedName>
        <fullName evidence="4">Terpene synthase N-terminal domain-containing protein</fullName>
    </recommendedName>
</protein>
<dbReference type="GeneID" id="55988771"/>
<dbReference type="GO" id="GO:0016102">
    <property type="term" value="P:diterpenoid biosynthetic process"/>
    <property type="evidence" value="ECO:0007669"/>
    <property type="project" value="TreeGrafter"/>
</dbReference>
<dbReference type="GO" id="GO:0000287">
    <property type="term" value="F:magnesium ion binding"/>
    <property type="evidence" value="ECO:0007669"/>
    <property type="project" value="TreeGrafter"/>
</dbReference>
<proteinExistence type="inferred from homology"/>
<dbReference type="PANTHER" id="PTHR31739:SF25">
    <property type="entry name" value="(E,E)-GERANYLLINALOOL SYNTHASE"/>
    <property type="match status" value="1"/>
</dbReference>
<keyword evidence="3" id="KW-1185">Reference proteome</keyword>
<evidence type="ECO:0000256" key="1">
    <source>
        <dbReference type="ARBA" id="ARBA00006333"/>
    </source>
</evidence>
<dbReference type="Gene3D" id="1.50.10.20">
    <property type="match status" value="1"/>
</dbReference>
<dbReference type="OrthoDB" id="2343925at2759"/>
<dbReference type="Gene3D" id="1.50.10.160">
    <property type="match status" value="1"/>
</dbReference>
<name>A0A7H8QJR4_TALRU</name>
<dbReference type="InterPro" id="IPR008930">
    <property type="entry name" value="Terpenoid_cyclase/PrenylTrfase"/>
</dbReference>
<gene>
    <name evidence="2" type="ORF">TRUGW13939_01258</name>
</gene>
<evidence type="ECO:0008006" key="4">
    <source>
        <dbReference type="Google" id="ProtNLM"/>
    </source>
</evidence>
<dbReference type="GO" id="GO:0010333">
    <property type="term" value="F:terpene synthase activity"/>
    <property type="evidence" value="ECO:0007669"/>
    <property type="project" value="InterPro"/>
</dbReference>
<evidence type="ECO:0000313" key="2">
    <source>
        <dbReference type="EMBL" id="QKX54174.1"/>
    </source>
</evidence>
<dbReference type="AlphaFoldDB" id="A0A7H8QJR4"/>
<accession>A0A7H8QJR4</accession>
<dbReference type="RefSeq" id="XP_035340353.1">
    <property type="nucleotide sequence ID" value="XM_035484460.1"/>
</dbReference>
<dbReference type="KEGG" id="trg:TRUGW13939_01258"/>
<dbReference type="Proteomes" id="UP000509510">
    <property type="component" value="Chromosome I"/>
</dbReference>
<dbReference type="SUPFAM" id="SSF48239">
    <property type="entry name" value="Terpenoid cyclases/Protein prenyltransferases"/>
    <property type="match status" value="1"/>
</dbReference>
<evidence type="ECO:0000313" key="3">
    <source>
        <dbReference type="Proteomes" id="UP000509510"/>
    </source>
</evidence>
<dbReference type="EMBL" id="CP055898">
    <property type="protein sequence ID" value="QKX54174.1"/>
    <property type="molecule type" value="Genomic_DNA"/>
</dbReference>
<sequence>MLRSKDGKSWAFPECFDFLLESQTTDGGWGNPYSDVEQISCTMAATLAMKKHLNTTGGESNAQWEEINSRCDHAIRFIENRLPLWSINGVDETLFVGIELWLPVLLQQLKEMGVVFNVPGIDRINLMREKKLSKIPAEALYGKYKLASAHSLERFIGLVDFDQIHHQKTVGSMCGSPASTAVYLMYCTSWDEEAEAYLRYAVNLCIKEEKRSLPHIFPATTFQTTCVVQTLLESGFSARDFRPDLQDEIVKMLQELLKENDGITGRSKGLLPDPDNTASALSVLHLLGSPCSPDGLLKTFEGRDHFFTYPQECNPTISVNGNVLLCLLHLYPTGGDYSSAIEKCVQHLCHRWYDSDGLLDDKWPIAHRLDAGDDTNPSHAVLRWLLGFSTVQKCRAVCIDAVQRGRDFLRSGPDLPFSNMLWIGKTTFHISMLTEAYILSALNDPVRYEFSGTVRDLFDLPREAMTKQVSVYSRLPSFESVLPWILEASVVEAHFLSMWMRNFDPLGQKSVLGSSYLMNAAMLIVLLNNRDKIFLTFGTGILDNITQFTVMIYHIDSYSERDMSSREQGIYSQYERIIFVAFNKNICRVPSDHSS</sequence>